<dbReference type="InterPro" id="IPR018086">
    <property type="entry name" value="NADH_UbQ_OxRdtase_su1_CS"/>
</dbReference>
<accession>A0A220QMF2</accession>
<feature type="transmembrane region" description="Helical" evidence="9">
    <location>
        <begin position="157"/>
        <end position="175"/>
    </location>
</feature>
<protein>
    <recommendedName>
        <fullName evidence="3 8">NADH-ubiquinone oxidoreductase chain 1</fullName>
        <ecNumber evidence="8">7.1.1.2</ecNumber>
    </recommendedName>
</protein>
<dbReference type="PANTHER" id="PTHR11432:SF3">
    <property type="entry name" value="NADH-UBIQUINONE OXIDOREDUCTASE CHAIN 1"/>
    <property type="match status" value="1"/>
</dbReference>
<geneLocation type="mitochondrion" evidence="10"/>
<evidence type="ECO:0000313" key="10">
    <source>
        <dbReference type="EMBL" id="ASK06187.1"/>
    </source>
</evidence>
<evidence type="ECO:0000256" key="5">
    <source>
        <dbReference type="ARBA" id="ARBA00022989"/>
    </source>
</evidence>
<feature type="transmembrane region" description="Helical" evidence="9">
    <location>
        <begin position="6"/>
        <end position="26"/>
    </location>
</feature>
<keyword evidence="7" id="KW-0520">NAD</keyword>
<gene>
    <name evidence="10" type="primary">ND1</name>
    <name evidence="11" type="synonym">NAD1</name>
    <name evidence="10" type="synonym">nad1</name>
</gene>
<feature type="transmembrane region" description="Helical" evidence="9">
    <location>
        <begin position="274"/>
        <end position="291"/>
    </location>
</feature>
<keyword evidence="8" id="KW-0830">Ubiquinone</keyword>
<dbReference type="GO" id="GO:0005743">
    <property type="term" value="C:mitochondrial inner membrane"/>
    <property type="evidence" value="ECO:0007669"/>
    <property type="project" value="UniProtKB-SubCell"/>
</dbReference>
<evidence type="ECO:0000313" key="11">
    <source>
        <dbReference type="EMBL" id="ASK49858.1"/>
    </source>
</evidence>
<dbReference type="GO" id="GO:0003954">
    <property type="term" value="F:NADH dehydrogenase activity"/>
    <property type="evidence" value="ECO:0007669"/>
    <property type="project" value="TreeGrafter"/>
</dbReference>
<evidence type="ECO:0000256" key="1">
    <source>
        <dbReference type="ARBA" id="ARBA00004141"/>
    </source>
</evidence>
<comment type="catalytic activity">
    <reaction evidence="8">
        <text>a ubiquinone + NADH + 5 H(+)(in) = a ubiquinol + NAD(+) + 4 H(+)(out)</text>
        <dbReference type="Rhea" id="RHEA:29091"/>
        <dbReference type="Rhea" id="RHEA-COMP:9565"/>
        <dbReference type="Rhea" id="RHEA-COMP:9566"/>
        <dbReference type="ChEBI" id="CHEBI:15378"/>
        <dbReference type="ChEBI" id="CHEBI:16389"/>
        <dbReference type="ChEBI" id="CHEBI:17976"/>
        <dbReference type="ChEBI" id="CHEBI:57540"/>
        <dbReference type="ChEBI" id="CHEBI:57945"/>
        <dbReference type="EC" id="7.1.1.2"/>
    </reaction>
</comment>
<evidence type="ECO:0000256" key="3">
    <source>
        <dbReference type="ARBA" id="ARBA00021009"/>
    </source>
</evidence>
<keyword evidence="5 9" id="KW-1133">Transmembrane helix</keyword>
<dbReference type="PROSITE" id="PS00667">
    <property type="entry name" value="COMPLEX1_ND1_1"/>
    <property type="match status" value="1"/>
</dbReference>
<dbReference type="PROSITE" id="PS00668">
    <property type="entry name" value="COMPLEX1_ND1_2"/>
    <property type="match status" value="1"/>
</dbReference>
<evidence type="ECO:0000256" key="6">
    <source>
        <dbReference type="ARBA" id="ARBA00023136"/>
    </source>
</evidence>
<reference evidence="10" key="1">
    <citation type="journal article" date="2017" name="Sci. Rep.">
        <title>Multiple introns in a deep-sea Annelid (Decemunciger: Ampharetidae) mitochondrial genome.</title>
        <authorList>
            <person name="Bernardino A.F."/>
            <person name="Li Y."/>
            <person name="Smith C.R."/>
            <person name="Halanych K.M."/>
        </authorList>
    </citation>
    <scope>NUCLEOTIDE SEQUENCE</scope>
    <source>
        <strain evidence="11">A33721</strain>
    </source>
</reference>
<dbReference type="EMBL" id="KY972472">
    <property type="protein sequence ID" value="ASK49858.1"/>
    <property type="molecule type" value="Genomic_DNA"/>
</dbReference>
<feature type="transmembrane region" description="Helical" evidence="9">
    <location>
        <begin position="233"/>
        <end position="254"/>
    </location>
</feature>
<evidence type="ECO:0000256" key="9">
    <source>
        <dbReference type="SAM" id="Phobius"/>
    </source>
</evidence>
<name>A0A220QMF2_9ANNE</name>
<evidence type="ECO:0000256" key="7">
    <source>
        <dbReference type="RuleBase" id="RU000471"/>
    </source>
</evidence>
<keyword evidence="8 10" id="KW-0496">Mitochondrion</keyword>
<evidence type="ECO:0000256" key="8">
    <source>
        <dbReference type="RuleBase" id="RU000473"/>
    </source>
</evidence>
<dbReference type="Pfam" id="PF00146">
    <property type="entry name" value="NADHdh"/>
    <property type="match status" value="1"/>
</dbReference>
<dbReference type="GO" id="GO:0009060">
    <property type="term" value="P:aerobic respiration"/>
    <property type="evidence" value="ECO:0007669"/>
    <property type="project" value="TreeGrafter"/>
</dbReference>
<organism evidence="10">
    <name type="scientific">Decemunciger sp. AB-2017</name>
    <dbReference type="NCBI Taxonomy" id="1980157"/>
    <lineage>
        <taxon>Eukaryota</taxon>
        <taxon>Metazoa</taxon>
        <taxon>Spiralia</taxon>
        <taxon>Lophotrochozoa</taxon>
        <taxon>Annelida</taxon>
        <taxon>Polychaeta</taxon>
        <taxon>Sedentaria</taxon>
        <taxon>Canalipalpata</taxon>
        <taxon>Terebellida</taxon>
        <taxon>Terebelliformia</taxon>
        <taxon>Ampharetidae</taxon>
        <taxon>Decemunciger</taxon>
    </lineage>
</organism>
<dbReference type="EC" id="7.1.1.2" evidence="8"/>
<dbReference type="InterPro" id="IPR001694">
    <property type="entry name" value="NADH_UbQ_OxRdtase_su1/FPO"/>
</dbReference>
<dbReference type="EMBL" id="KY774370">
    <property type="protein sequence ID" value="ASK06187.1"/>
    <property type="molecule type" value="Genomic_DNA"/>
</dbReference>
<sequence>MVISIYITALITFLSAMLAMSFYTLFERKALGYFQNRKGPNKVSLSGVPQPFADAIKLFSKEQLEPKKANNTPFMISPITMMNKYGVLTFLVVSSLTVYGTLIAGWASNSKYALIGALRSVALTISYEVAMTLILLTPLCIFVSFNMNNFNQYKLSIPLFLFFHIFYMWLVSILAETNRTPFDFAEGESELVSGFNTEFSGSLFAFIFMAEYTSIIIMSLFTSVFFMPAIFDLFCTLHTTSIQTMIIAFGFIWVRASFPRMRYDKLMNLTWKTFLPMSLVVLMLTIPTSSLL</sequence>
<feature type="transmembrane region" description="Helical" evidence="9">
    <location>
        <begin position="127"/>
        <end position="145"/>
    </location>
</feature>
<dbReference type="AlphaFoldDB" id="A0A220QMF2"/>
<evidence type="ECO:0000256" key="4">
    <source>
        <dbReference type="ARBA" id="ARBA00022692"/>
    </source>
</evidence>
<feature type="transmembrane region" description="Helical" evidence="9">
    <location>
        <begin position="203"/>
        <end position="226"/>
    </location>
</feature>
<comment type="subcellular location">
    <subcellularLocation>
        <location evidence="1">Membrane</location>
        <topology evidence="1">Multi-pass membrane protein</topology>
    </subcellularLocation>
    <subcellularLocation>
        <location evidence="7">Mitochondrion inner membrane</location>
        <topology evidence="7">Multi-pass membrane protein</topology>
    </subcellularLocation>
</comment>
<comment type="similarity">
    <text evidence="2 7">Belongs to the complex I subunit 1 family.</text>
</comment>
<feature type="transmembrane region" description="Helical" evidence="9">
    <location>
        <begin position="85"/>
        <end position="107"/>
    </location>
</feature>
<proteinExistence type="inferred from homology"/>
<dbReference type="PANTHER" id="PTHR11432">
    <property type="entry name" value="NADH DEHYDROGENASE SUBUNIT 1"/>
    <property type="match status" value="1"/>
</dbReference>
<keyword evidence="6 9" id="KW-0472">Membrane</keyword>
<evidence type="ECO:0000256" key="2">
    <source>
        <dbReference type="ARBA" id="ARBA00010535"/>
    </source>
</evidence>
<keyword evidence="4 7" id="KW-0812">Transmembrane</keyword>
<dbReference type="GO" id="GO:0008137">
    <property type="term" value="F:NADH dehydrogenase (ubiquinone) activity"/>
    <property type="evidence" value="ECO:0007669"/>
    <property type="project" value="UniProtKB-EC"/>
</dbReference>